<dbReference type="GO" id="GO:0005021">
    <property type="term" value="F:vascular endothelial growth factor receptor activity"/>
    <property type="evidence" value="ECO:0007669"/>
    <property type="project" value="InterPro"/>
</dbReference>
<dbReference type="SUPFAM" id="SSF49785">
    <property type="entry name" value="Galactose-binding domain-like"/>
    <property type="match status" value="2"/>
</dbReference>
<reference evidence="31" key="3">
    <citation type="journal article" date="2014" name="Nature">
        <title>Elephant shark genome provides unique insights into gnathostome evolution.</title>
        <authorList>
            <consortium name="International Elephant Shark Genome Sequencing Consortium"/>
            <person name="Venkatesh B."/>
            <person name="Lee A.P."/>
            <person name="Ravi V."/>
            <person name="Maurya A.K."/>
            <person name="Lian M.M."/>
            <person name="Swann J.B."/>
            <person name="Ohta Y."/>
            <person name="Flajnik M.F."/>
            <person name="Sutoh Y."/>
            <person name="Kasahara M."/>
            <person name="Hoon S."/>
            <person name="Gangu V."/>
            <person name="Roy S.W."/>
            <person name="Irimia M."/>
            <person name="Korzh V."/>
            <person name="Kondrychyn I."/>
            <person name="Lim Z.W."/>
            <person name="Tay B.H."/>
            <person name="Tohari S."/>
            <person name="Kong K.W."/>
            <person name="Ho S."/>
            <person name="Lorente-Galdos B."/>
            <person name="Quilez J."/>
            <person name="Marques-Bonet T."/>
            <person name="Raney B.J."/>
            <person name="Ingham P.W."/>
            <person name="Tay A."/>
            <person name="Hillier L.W."/>
            <person name="Minx P."/>
            <person name="Boehm T."/>
            <person name="Wilson R.K."/>
            <person name="Brenner S."/>
            <person name="Warren W.C."/>
        </authorList>
    </citation>
    <scope>NUCLEOTIDE SEQUENCE [LARGE SCALE GENOMIC DNA]</scope>
</reference>
<comment type="similarity">
    <text evidence="2 20">Belongs to the neuropilin family.</text>
</comment>
<dbReference type="CDD" id="cd00041">
    <property type="entry name" value="CUB"/>
    <property type="match status" value="2"/>
</dbReference>
<dbReference type="GO" id="GO:0007411">
    <property type="term" value="P:axon guidance"/>
    <property type="evidence" value="ECO:0007669"/>
    <property type="project" value="InterPro"/>
</dbReference>
<evidence type="ECO:0000256" key="22">
    <source>
        <dbReference type="PIRSR" id="PIRSR036960-2"/>
    </source>
</evidence>
<dbReference type="InterPro" id="IPR022579">
    <property type="entry name" value="Neuropilin_C"/>
</dbReference>
<feature type="binding site" evidence="21">
    <location>
        <position position="211"/>
    </location>
    <ligand>
        <name>Ca(2+)</name>
        <dbReference type="ChEBI" id="CHEBI:29108"/>
    </ligand>
</feature>
<dbReference type="PROSITE" id="PS01285">
    <property type="entry name" value="FA58C_1"/>
    <property type="match status" value="1"/>
</dbReference>
<dbReference type="InterPro" id="IPR014648">
    <property type="entry name" value="Neuropilin"/>
</dbReference>
<dbReference type="SUPFAM" id="SSF49899">
    <property type="entry name" value="Concanavalin A-like lectins/glucanases"/>
    <property type="match status" value="1"/>
</dbReference>
<feature type="domain" description="CUB" evidence="27">
    <location>
        <begin position="149"/>
        <end position="267"/>
    </location>
</feature>
<keyword evidence="12 20" id="KW-0524">Neurogenesis</keyword>
<dbReference type="GO" id="GO:0008201">
    <property type="term" value="F:heparin binding"/>
    <property type="evidence" value="ECO:0007669"/>
    <property type="project" value="UniProtKB-KW"/>
</dbReference>
<dbReference type="AlphaFoldDB" id="A0A4W3I0T0"/>
<evidence type="ECO:0000256" key="6">
    <source>
        <dbReference type="ARBA" id="ARBA00022692"/>
    </source>
</evidence>
<dbReference type="RefSeq" id="XP_007907119.2">
    <property type="nucleotide sequence ID" value="XM_007908928.2"/>
</dbReference>
<keyword evidence="19" id="KW-0357">Heparan sulfate</keyword>
<feature type="transmembrane region" description="Helical" evidence="25">
    <location>
        <begin position="864"/>
        <end position="889"/>
    </location>
</feature>
<keyword evidence="8 26" id="KW-0732">Signal</keyword>
<gene>
    <name evidence="30" type="primary">nrp1a</name>
</gene>
<dbReference type="SMART" id="SM00137">
    <property type="entry name" value="MAM"/>
    <property type="match status" value="1"/>
</dbReference>
<dbReference type="FunCoup" id="A0A4W3I0T0">
    <property type="interactions" value="40"/>
</dbReference>
<feature type="disulfide bond" evidence="22">
    <location>
        <begin position="208"/>
        <end position="230"/>
    </location>
</feature>
<evidence type="ECO:0000256" key="7">
    <source>
        <dbReference type="ARBA" id="ARBA00022723"/>
    </source>
</evidence>
<dbReference type="InterPro" id="IPR008979">
    <property type="entry name" value="Galactose-bd-like_sf"/>
</dbReference>
<dbReference type="STRING" id="7868.ENSCMIP00000021060"/>
<dbReference type="InterPro" id="IPR000421">
    <property type="entry name" value="FA58C"/>
</dbReference>
<dbReference type="OrthoDB" id="6155811at2759"/>
<feature type="disulfide bond" evidence="22">
    <location>
        <begin position="84"/>
        <end position="106"/>
    </location>
</feature>
<dbReference type="CDD" id="cd00057">
    <property type="entry name" value="FA58C"/>
    <property type="match status" value="2"/>
</dbReference>
<dbReference type="Ensembl" id="ENSCMIT00000021443.1">
    <property type="protein sequence ID" value="ENSCMIP00000021060.1"/>
    <property type="gene ID" value="ENSCMIG00000009659.1"/>
</dbReference>
<keyword evidence="7 21" id="KW-0479">Metal-binding</keyword>
<comment type="caution">
    <text evidence="23">Lacks conserved residue(s) required for the propagation of feature annotation.</text>
</comment>
<dbReference type="GO" id="GO:0038085">
    <property type="term" value="F:vascular endothelial growth factor binding"/>
    <property type="evidence" value="ECO:0007669"/>
    <property type="project" value="TreeGrafter"/>
</dbReference>
<dbReference type="GO" id="GO:0048010">
    <property type="term" value="P:vascular endothelial growth factor receptor signaling pathway"/>
    <property type="evidence" value="ECO:0007669"/>
    <property type="project" value="TreeGrafter"/>
</dbReference>
<evidence type="ECO:0000259" key="27">
    <source>
        <dbReference type="PROSITE" id="PS01180"/>
    </source>
</evidence>
<keyword evidence="9" id="KW-0677">Repeat</keyword>
<dbReference type="InterPro" id="IPR000998">
    <property type="entry name" value="MAM_dom"/>
</dbReference>
<evidence type="ECO:0000256" key="10">
    <source>
        <dbReference type="ARBA" id="ARBA00022782"/>
    </source>
</evidence>
<evidence type="ECO:0000256" key="9">
    <source>
        <dbReference type="ARBA" id="ARBA00022737"/>
    </source>
</evidence>
<feature type="chain" id="PRO_5021210757" description="Neuropilin" evidence="26">
    <location>
        <begin position="24"/>
        <end position="930"/>
    </location>
</feature>
<evidence type="ECO:0000256" key="16">
    <source>
        <dbReference type="ARBA" id="ARBA00023157"/>
    </source>
</evidence>
<evidence type="ECO:0000256" key="20">
    <source>
        <dbReference type="PIRNR" id="PIRNR036960"/>
    </source>
</evidence>
<evidence type="ECO:0000256" key="2">
    <source>
        <dbReference type="ARBA" id="ARBA00006078"/>
    </source>
</evidence>
<dbReference type="GeneID" id="103188812"/>
<evidence type="ECO:0000256" key="8">
    <source>
        <dbReference type="ARBA" id="ARBA00022729"/>
    </source>
</evidence>
<evidence type="ECO:0000313" key="31">
    <source>
        <dbReference type="Proteomes" id="UP000314986"/>
    </source>
</evidence>
<dbReference type="GO" id="GO:0005886">
    <property type="term" value="C:plasma membrane"/>
    <property type="evidence" value="ECO:0007669"/>
    <property type="project" value="TreeGrafter"/>
</dbReference>
<dbReference type="PROSITE" id="PS50022">
    <property type="entry name" value="FA58C_3"/>
    <property type="match status" value="2"/>
</dbReference>
<dbReference type="PIRSF" id="PIRSF036960">
    <property type="entry name" value="Neuropilin"/>
    <property type="match status" value="1"/>
</dbReference>
<keyword evidence="17 20" id="KW-0675">Receptor</keyword>
<dbReference type="InterPro" id="IPR013320">
    <property type="entry name" value="ConA-like_dom_sf"/>
</dbReference>
<evidence type="ECO:0000256" key="24">
    <source>
        <dbReference type="SAM" id="MobiDB-lite"/>
    </source>
</evidence>
<dbReference type="OMA" id="QEDCTKP"/>
<dbReference type="Proteomes" id="UP000314986">
    <property type="component" value="Unassembled WGS sequence"/>
</dbReference>
<name>A0A4W3I0T0_CALMI</name>
<proteinExistence type="inferred from homology"/>
<dbReference type="InParanoid" id="A0A4W3I0T0"/>
<feature type="region of interest" description="Disordered" evidence="24">
    <location>
        <begin position="831"/>
        <end position="854"/>
    </location>
</feature>
<feature type="signal peptide" evidence="26">
    <location>
        <begin position="1"/>
        <end position="23"/>
    </location>
</feature>
<evidence type="ECO:0000256" key="26">
    <source>
        <dbReference type="SAM" id="SignalP"/>
    </source>
</evidence>
<keyword evidence="5" id="KW-0358">Heparin-binding</keyword>
<evidence type="ECO:0000256" key="5">
    <source>
        <dbReference type="ARBA" id="ARBA00022674"/>
    </source>
</evidence>
<evidence type="ECO:0000259" key="28">
    <source>
        <dbReference type="PROSITE" id="PS50022"/>
    </source>
</evidence>
<dbReference type="InterPro" id="IPR035914">
    <property type="entry name" value="Sperma_CUB_dom_sf"/>
</dbReference>
<keyword evidence="15 20" id="KW-0472">Membrane</keyword>
<dbReference type="FunFam" id="2.60.120.260:FF:000013">
    <property type="entry name" value="Neuropilin"/>
    <property type="match status" value="1"/>
</dbReference>
<keyword evidence="4" id="KW-0037">Angiogenesis</keyword>
<feature type="domain" description="MAM" evidence="29">
    <location>
        <begin position="652"/>
        <end position="817"/>
    </location>
</feature>
<evidence type="ECO:0000256" key="11">
    <source>
        <dbReference type="ARBA" id="ARBA00022837"/>
    </source>
</evidence>
<dbReference type="GO" id="GO:0010595">
    <property type="term" value="P:positive regulation of endothelial cell migration"/>
    <property type="evidence" value="ECO:0007669"/>
    <property type="project" value="TreeGrafter"/>
</dbReference>
<dbReference type="Gene3D" id="2.60.120.200">
    <property type="match status" value="1"/>
</dbReference>
<dbReference type="GO" id="GO:0030947">
    <property type="term" value="P:regulation of vascular endothelial growth factor receptor signaling pathway"/>
    <property type="evidence" value="ECO:0007669"/>
    <property type="project" value="TreeGrafter"/>
</dbReference>
<dbReference type="GO" id="GO:0051491">
    <property type="term" value="P:positive regulation of filopodium assembly"/>
    <property type="evidence" value="ECO:0007669"/>
    <property type="project" value="TreeGrafter"/>
</dbReference>
<evidence type="ECO:0000256" key="12">
    <source>
        <dbReference type="ARBA" id="ARBA00022902"/>
    </source>
</evidence>
<evidence type="ECO:0000313" key="30">
    <source>
        <dbReference type="Ensembl" id="ENSCMIP00000021060.1"/>
    </source>
</evidence>
<dbReference type="FunFam" id="2.60.120.260:FF:000002">
    <property type="entry name" value="Coagulation factor VIII"/>
    <property type="match status" value="1"/>
</dbReference>
<feature type="disulfide bond" evidence="22">
    <location>
        <begin position="433"/>
        <end position="585"/>
    </location>
</feature>
<dbReference type="Gene3D" id="2.60.120.290">
    <property type="entry name" value="Spermadhesin, CUB domain"/>
    <property type="match status" value="2"/>
</dbReference>
<dbReference type="Pfam" id="PF00754">
    <property type="entry name" value="F5_F8_type_C"/>
    <property type="match status" value="2"/>
</dbReference>
<dbReference type="Pfam" id="PF11980">
    <property type="entry name" value="DUF3481"/>
    <property type="match status" value="1"/>
</dbReference>
<accession>A0A4W3I0T0</accession>
<sequence length="930" mass="103817">MRKQRRTAALLHTLTVLIGLSGAHRSDRCGDTIHITSPGYLSSPGYPNSYYPRESCAWTIQAPQPYQRIMINFNPHFDLEDRDCKYDYVEVRDGGDEKAALLGKFCGKIAPSPQISTGPLLFVKFVSDYETHGAGFSIRYEVFKTGPECSRNYTSQSAEIRSPGFPEKYPNNLECTYMIVAPVMAEILLEFGSFDLEPDSNLREGMLCRFDRLEIWDGFPGVGLHIGRFCGQVVPENIRSLTGILSLTLHTDTAIARDGFSANYSIIQKNLSENTHCNESLGMETGAIHSDQILTSSTYNLYWASERARLNYPENAWTPAEDSSKEWIQVDLGFLRQVSAIATQGAVSKETKKQYYIKSYKVDISSNGEDWITVKEKNKQKIFQGNSNPSEAVVRQFPQTVLTRYVRVRPLTWETGVALRFELYGCKFTDRPCSGMLGMVSGLISDNQVTASSTVDRYWAPEHARLLTSRSGWALQSASRPYNNEWLQIDLGVEKEVRSLIIQGAKQRENKVYMRKFKLAYSTNGSDWKMVSNPGSMKPKTFEGNSNYDTPEIRKFEPMLTRYIRVYPERASPAGLGLRMELLGCDIEVPTFPPTLDSDECDEDLGNCHSGTGDGFEFTGGNTALGTEEPTLPESPAFPDAIFPYEDNLNGFNCKFGSGVGKNFCNWRHDKATNFLWKVNSREGEADSRVPNLEKDHFIFTEIIGQEDGQVARLLSPPLLPVHHGHCLVFWYQIRGTHGSRLNVIQRKISDGFMNDVLWSLNGPQENRWQEGRVLLPQSPSMYQVGFEVMVRKGKQGEVAVHDVEVVSNRNANECMAPRNAFPGLVDGPTSVFPTVDDPEDPTNDSVGGSSGGPGNVLKTLDPILITIIAMSALGVILGAICGVVLYCACWHSALSDRNLSALENYNFELVDGVKLKKDKLSTQNSYSEA</sequence>
<reference evidence="31" key="1">
    <citation type="journal article" date="2006" name="Science">
        <title>Ancient noncoding elements conserved in the human genome.</title>
        <authorList>
            <person name="Venkatesh B."/>
            <person name="Kirkness E.F."/>
            <person name="Loh Y.H."/>
            <person name="Halpern A.L."/>
            <person name="Lee A.P."/>
            <person name="Johnson J."/>
            <person name="Dandona N."/>
            <person name="Viswanathan L.D."/>
            <person name="Tay A."/>
            <person name="Venter J.C."/>
            <person name="Strausberg R.L."/>
            <person name="Brenner S."/>
        </authorList>
    </citation>
    <scope>NUCLEOTIDE SEQUENCE [LARGE SCALE GENOMIC DNA]</scope>
</reference>
<evidence type="ECO:0000256" key="3">
    <source>
        <dbReference type="ARBA" id="ARBA00022473"/>
    </source>
</evidence>
<evidence type="ECO:0000256" key="23">
    <source>
        <dbReference type="PROSITE-ProRule" id="PRU00059"/>
    </source>
</evidence>
<dbReference type="GeneTree" id="ENSGT00940000157169"/>
<feature type="domain" description="F5/8 type C" evidence="28">
    <location>
        <begin position="277"/>
        <end position="426"/>
    </location>
</feature>
<protein>
    <recommendedName>
        <fullName evidence="20">Neuropilin</fullName>
    </recommendedName>
</protein>
<feature type="domain" description="CUB" evidence="27">
    <location>
        <begin position="29"/>
        <end position="143"/>
    </location>
</feature>
<organism evidence="30 31">
    <name type="scientific">Callorhinchus milii</name>
    <name type="common">Ghost shark</name>
    <dbReference type="NCBI Taxonomy" id="7868"/>
    <lineage>
        <taxon>Eukaryota</taxon>
        <taxon>Metazoa</taxon>
        <taxon>Chordata</taxon>
        <taxon>Craniata</taxon>
        <taxon>Vertebrata</taxon>
        <taxon>Chondrichthyes</taxon>
        <taxon>Holocephali</taxon>
        <taxon>Chimaeriformes</taxon>
        <taxon>Callorhinchidae</taxon>
        <taxon>Callorhinchus</taxon>
    </lineage>
</organism>
<dbReference type="InterPro" id="IPR000859">
    <property type="entry name" value="CUB_dom"/>
</dbReference>
<evidence type="ECO:0000256" key="13">
    <source>
        <dbReference type="ARBA" id="ARBA00022974"/>
    </source>
</evidence>
<evidence type="ECO:0000256" key="25">
    <source>
        <dbReference type="SAM" id="Phobius"/>
    </source>
</evidence>
<evidence type="ECO:0000256" key="19">
    <source>
        <dbReference type="ARBA" id="ARBA00023207"/>
    </source>
</evidence>
<dbReference type="Pfam" id="PF00629">
    <property type="entry name" value="MAM"/>
    <property type="match status" value="1"/>
</dbReference>
<reference evidence="30" key="5">
    <citation type="submission" date="2025-09" db="UniProtKB">
        <authorList>
            <consortium name="Ensembl"/>
        </authorList>
    </citation>
    <scope>IDENTIFICATION</scope>
</reference>
<dbReference type="Pfam" id="PF00431">
    <property type="entry name" value="CUB"/>
    <property type="match status" value="2"/>
</dbReference>
<keyword evidence="10 20" id="KW-0221">Differentiation</keyword>
<reference evidence="30" key="4">
    <citation type="submission" date="2025-08" db="UniProtKB">
        <authorList>
            <consortium name="Ensembl"/>
        </authorList>
    </citation>
    <scope>IDENTIFICATION</scope>
</reference>
<evidence type="ECO:0000256" key="1">
    <source>
        <dbReference type="ARBA" id="ARBA00004479"/>
    </source>
</evidence>
<evidence type="ECO:0000256" key="18">
    <source>
        <dbReference type="ARBA" id="ARBA00023180"/>
    </source>
</evidence>
<dbReference type="CTD" id="353246"/>
<dbReference type="GO" id="GO:0009611">
    <property type="term" value="P:response to wounding"/>
    <property type="evidence" value="ECO:0007669"/>
    <property type="project" value="TreeGrafter"/>
</dbReference>
<keyword evidence="31" id="KW-1185">Reference proteome</keyword>
<dbReference type="SUPFAM" id="SSF49854">
    <property type="entry name" value="Spermadhesin, CUB domain"/>
    <property type="match status" value="2"/>
</dbReference>
<dbReference type="PANTHER" id="PTHR46806">
    <property type="entry name" value="F5/8 TYPE C DOMAIN-CONTAINING PROTEIN"/>
    <property type="match status" value="1"/>
</dbReference>
<feature type="disulfide bond" evidence="22">
    <location>
        <begin position="277"/>
        <end position="426"/>
    </location>
</feature>
<feature type="domain" description="F5/8 type C" evidence="28">
    <location>
        <begin position="433"/>
        <end position="585"/>
    </location>
</feature>
<evidence type="ECO:0000256" key="21">
    <source>
        <dbReference type="PIRSR" id="PIRSR036960-1"/>
    </source>
</evidence>
<dbReference type="KEGG" id="cmk:103188812"/>
<dbReference type="GO" id="GO:0046872">
    <property type="term" value="F:metal ion binding"/>
    <property type="evidence" value="ECO:0007669"/>
    <property type="project" value="UniProtKB-UniRule"/>
</dbReference>
<keyword evidence="16 22" id="KW-1015">Disulfide bond</keyword>
<feature type="binding site" evidence="21">
    <location>
        <position position="197"/>
    </location>
    <ligand>
        <name>Ca(2+)</name>
        <dbReference type="ChEBI" id="CHEBI:29108"/>
    </ligand>
</feature>
<keyword evidence="3 20" id="KW-0217">Developmental protein</keyword>
<dbReference type="FunFam" id="2.60.120.290:FF:000003">
    <property type="entry name" value="Neuropilin"/>
    <property type="match status" value="1"/>
</dbReference>
<keyword evidence="13" id="KW-0654">Proteoglycan</keyword>
<keyword evidence="14 25" id="KW-1133">Transmembrane helix</keyword>
<dbReference type="PROSITE" id="PS50060">
    <property type="entry name" value="MAM_2"/>
    <property type="match status" value="1"/>
</dbReference>
<dbReference type="SMART" id="SM00042">
    <property type="entry name" value="CUB"/>
    <property type="match status" value="2"/>
</dbReference>
<dbReference type="GO" id="GO:0017154">
    <property type="term" value="F:semaphorin receptor activity"/>
    <property type="evidence" value="ECO:0007669"/>
    <property type="project" value="InterPro"/>
</dbReference>
<feature type="binding site" evidence="21">
    <location>
        <position position="252"/>
    </location>
    <ligand>
        <name>Ca(2+)</name>
        <dbReference type="ChEBI" id="CHEBI:29108"/>
    </ligand>
</feature>
<dbReference type="CDD" id="cd06263">
    <property type="entry name" value="MAM"/>
    <property type="match status" value="1"/>
</dbReference>
<dbReference type="PROSITE" id="PS01286">
    <property type="entry name" value="FA58C_2"/>
    <property type="match status" value="2"/>
</dbReference>
<dbReference type="GO" id="GO:0005925">
    <property type="term" value="C:focal adhesion"/>
    <property type="evidence" value="ECO:0007669"/>
    <property type="project" value="TreeGrafter"/>
</dbReference>
<evidence type="ECO:0000256" key="15">
    <source>
        <dbReference type="ARBA" id="ARBA00023136"/>
    </source>
</evidence>
<dbReference type="GO" id="GO:0030424">
    <property type="term" value="C:axon"/>
    <property type="evidence" value="ECO:0007669"/>
    <property type="project" value="TreeGrafter"/>
</dbReference>
<reference evidence="31" key="2">
    <citation type="journal article" date="2007" name="PLoS Biol.">
        <title>Survey sequencing and comparative analysis of the elephant shark (Callorhinchus milii) genome.</title>
        <authorList>
            <person name="Venkatesh B."/>
            <person name="Kirkness E.F."/>
            <person name="Loh Y.H."/>
            <person name="Halpern A.L."/>
            <person name="Lee A.P."/>
            <person name="Johnson J."/>
            <person name="Dandona N."/>
            <person name="Viswanathan L.D."/>
            <person name="Tay A."/>
            <person name="Venter J.C."/>
            <person name="Strausberg R.L."/>
            <person name="Brenner S."/>
        </authorList>
    </citation>
    <scope>NUCLEOTIDE SEQUENCE [LARGE SCALE GENOMIC DNA]</scope>
</reference>
<dbReference type="GO" id="GO:0001755">
    <property type="term" value="P:neural crest cell migration"/>
    <property type="evidence" value="ECO:0007669"/>
    <property type="project" value="TreeGrafter"/>
</dbReference>
<evidence type="ECO:0000256" key="14">
    <source>
        <dbReference type="ARBA" id="ARBA00022989"/>
    </source>
</evidence>
<feature type="disulfide bond" evidence="22 23">
    <location>
        <begin position="29"/>
        <end position="56"/>
    </location>
</feature>
<comment type="subcellular location">
    <subcellularLocation>
        <location evidence="1">Membrane</location>
        <topology evidence="1">Single-pass type I membrane protein</topology>
    </subcellularLocation>
</comment>
<dbReference type="InterPro" id="IPR050633">
    <property type="entry name" value="Neuropilin_MCO_CoagFactor"/>
</dbReference>
<dbReference type="FunFam" id="2.60.120.290:FF:000010">
    <property type="entry name" value="Neuropilin"/>
    <property type="match status" value="1"/>
</dbReference>
<evidence type="ECO:0000259" key="29">
    <source>
        <dbReference type="PROSITE" id="PS50060"/>
    </source>
</evidence>
<feature type="disulfide bond" evidence="22">
    <location>
        <begin position="149"/>
        <end position="175"/>
    </location>
</feature>
<keyword evidence="11 20" id="KW-0106">Calcium</keyword>
<evidence type="ECO:0000256" key="4">
    <source>
        <dbReference type="ARBA" id="ARBA00022657"/>
    </source>
</evidence>
<evidence type="ECO:0000256" key="17">
    <source>
        <dbReference type="ARBA" id="ARBA00023170"/>
    </source>
</evidence>
<keyword evidence="18" id="KW-0325">Glycoprotein</keyword>
<dbReference type="SMART" id="SM00231">
    <property type="entry name" value="FA58C"/>
    <property type="match status" value="2"/>
</dbReference>
<dbReference type="PANTHER" id="PTHR46806:SF4">
    <property type="entry name" value="NEUROPILIN-1"/>
    <property type="match status" value="1"/>
</dbReference>
<dbReference type="Gene3D" id="2.60.120.260">
    <property type="entry name" value="Galactose-binding domain-like"/>
    <property type="match status" value="2"/>
</dbReference>
<dbReference type="PROSITE" id="PS01180">
    <property type="entry name" value="CUB"/>
    <property type="match status" value="2"/>
</dbReference>
<dbReference type="GO" id="GO:0001570">
    <property type="term" value="P:vasculogenesis"/>
    <property type="evidence" value="ECO:0007669"/>
    <property type="project" value="TreeGrafter"/>
</dbReference>
<keyword evidence="6 25" id="KW-0812">Transmembrane</keyword>
<dbReference type="GO" id="GO:0002040">
    <property type="term" value="P:sprouting angiogenesis"/>
    <property type="evidence" value="ECO:0007669"/>
    <property type="project" value="TreeGrafter"/>
</dbReference>